<dbReference type="AlphaFoldDB" id="A0A371IDF8"/>
<keyword evidence="3" id="KW-1185">Reference proteome</keyword>
<organism evidence="2 3">
    <name type="scientific">Mucuna pruriens</name>
    <name type="common">Velvet bean</name>
    <name type="synonym">Dolichos pruriens</name>
    <dbReference type="NCBI Taxonomy" id="157652"/>
    <lineage>
        <taxon>Eukaryota</taxon>
        <taxon>Viridiplantae</taxon>
        <taxon>Streptophyta</taxon>
        <taxon>Embryophyta</taxon>
        <taxon>Tracheophyta</taxon>
        <taxon>Spermatophyta</taxon>
        <taxon>Magnoliopsida</taxon>
        <taxon>eudicotyledons</taxon>
        <taxon>Gunneridae</taxon>
        <taxon>Pentapetalae</taxon>
        <taxon>rosids</taxon>
        <taxon>fabids</taxon>
        <taxon>Fabales</taxon>
        <taxon>Fabaceae</taxon>
        <taxon>Papilionoideae</taxon>
        <taxon>50 kb inversion clade</taxon>
        <taxon>NPAAA clade</taxon>
        <taxon>indigoferoid/millettioid clade</taxon>
        <taxon>Phaseoleae</taxon>
        <taxon>Mucuna</taxon>
    </lineage>
</organism>
<evidence type="ECO:0000313" key="3">
    <source>
        <dbReference type="Proteomes" id="UP000257109"/>
    </source>
</evidence>
<accession>A0A371IDF8</accession>
<sequence>MQGGGTRVFRSSQSCIRSSLFFTSKLTLSNALRELLYSDYGRRQLLLAIKELTSLVRQRATGQHHNRLLEQECGMCGSVGHLTNACLILYKIEPQRCKAPSFRQPQQQPVQQPESSSSLEEFMKQLTMSNIKFQEDICATQQDLQTQISELTTIANKLYSKRIGHSPSQTIPSPREENRSDITGRSSKELPQQ</sequence>
<evidence type="ECO:0000313" key="2">
    <source>
        <dbReference type="EMBL" id="RDY13034.1"/>
    </source>
</evidence>
<dbReference type="EMBL" id="QJKJ01000354">
    <property type="protein sequence ID" value="RDY13034.1"/>
    <property type="molecule type" value="Genomic_DNA"/>
</dbReference>
<protein>
    <submittedName>
        <fullName evidence="2">Uncharacterized protein</fullName>
    </submittedName>
</protein>
<name>A0A371IDF8_MUCPR</name>
<feature type="region of interest" description="Disordered" evidence="1">
    <location>
        <begin position="161"/>
        <end position="193"/>
    </location>
</feature>
<reference evidence="2" key="1">
    <citation type="submission" date="2018-05" db="EMBL/GenBank/DDBJ databases">
        <title>Draft genome of Mucuna pruriens seed.</title>
        <authorList>
            <person name="Nnadi N.E."/>
            <person name="Vos R."/>
            <person name="Hasami M.H."/>
            <person name="Devisetty U.K."/>
            <person name="Aguiy J.C."/>
        </authorList>
    </citation>
    <scope>NUCLEOTIDE SEQUENCE [LARGE SCALE GENOMIC DNA]</scope>
    <source>
        <strain evidence="2">JCA_2017</strain>
    </source>
</reference>
<feature type="compositionally biased region" description="Basic and acidic residues" evidence="1">
    <location>
        <begin position="174"/>
        <end position="193"/>
    </location>
</feature>
<evidence type="ECO:0000256" key="1">
    <source>
        <dbReference type="SAM" id="MobiDB-lite"/>
    </source>
</evidence>
<dbReference type="OrthoDB" id="1436830at2759"/>
<feature type="non-terminal residue" evidence="2">
    <location>
        <position position="1"/>
    </location>
</feature>
<comment type="caution">
    <text evidence="2">The sequence shown here is derived from an EMBL/GenBank/DDBJ whole genome shotgun (WGS) entry which is preliminary data.</text>
</comment>
<gene>
    <name evidence="2" type="ORF">CR513_02093</name>
</gene>
<dbReference type="Proteomes" id="UP000257109">
    <property type="component" value="Unassembled WGS sequence"/>
</dbReference>
<proteinExistence type="predicted"/>